<evidence type="ECO:0000256" key="3">
    <source>
        <dbReference type="ARBA" id="ARBA00022722"/>
    </source>
</evidence>
<keyword evidence="5" id="KW-0378">Hydrolase</keyword>
<dbReference type="SUPFAM" id="SSF56672">
    <property type="entry name" value="DNA/RNA polymerases"/>
    <property type="match status" value="1"/>
</dbReference>
<name>A0A8B6E493_MYTGA</name>
<keyword evidence="4" id="KW-0255">Endonuclease</keyword>
<organism evidence="8 9">
    <name type="scientific">Mytilus galloprovincialis</name>
    <name type="common">Mediterranean mussel</name>
    <dbReference type="NCBI Taxonomy" id="29158"/>
    <lineage>
        <taxon>Eukaryota</taxon>
        <taxon>Metazoa</taxon>
        <taxon>Spiralia</taxon>
        <taxon>Lophotrochozoa</taxon>
        <taxon>Mollusca</taxon>
        <taxon>Bivalvia</taxon>
        <taxon>Autobranchia</taxon>
        <taxon>Pteriomorphia</taxon>
        <taxon>Mytilida</taxon>
        <taxon>Mytiloidea</taxon>
        <taxon>Mytilidae</taxon>
        <taxon>Mytilinae</taxon>
        <taxon>Mytilus</taxon>
    </lineage>
</organism>
<keyword evidence="1" id="KW-0808">Transferase</keyword>
<dbReference type="InterPro" id="IPR041373">
    <property type="entry name" value="RT_RNaseH"/>
</dbReference>
<evidence type="ECO:0000313" key="8">
    <source>
        <dbReference type="EMBL" id="VDI29491.1"/>
    </source>
</evidence>
<dbReference type="Gene3D" id="3.30.70.270">
    <property type="match status" value="2"/>
</dbReference>
<gene>
    <name evidence="8" type="ORF">MGAL_10B028335</name>
</gene>
<evidence type="ECO:0000256" key="2">
    <source>
        <dbReference type="ARBA" id="ARBA00022695"/>
    </source>
</evidence>
<dbReference type="Gene3D" id="3.10.10.10">
    <property type="entry name" value="HIV Type 1 Reverse Transcriptase, subunit A, domain 1"/>
    <property type="match status" value="1"/>
</dbReference>
<dbReference type="Pfam" id="PF17917">
    <property type="entry name" value="RT_RNaseH"/>
    <property type="match status" value="1"/>
</dbReference>
<dbReference type="AlphaFoldDB" id="A0A8B6E493"/>
<dbReference type="GO" id="GO:0016787">
    <property type="term" value="F:hydrolase activity"/>
    <property type="evidence" value="ECO:0007669"/>
    <property type="project" value="UniProtKB-KW"/>
</dbReference>
<dbReference type="GO" id="GO:0004519">
    <property type="term" value="F:endonuclease activity"/>
    <property type="evidence" value="ECO:0007669"/>
    <property type="project" value="UniProtKB-KW"/>
</dbReference>
<proteinExistence type="predicted"/>
<sequence>MRRTPLGFEKEEEEHLQQLLDKGIIEPSTLEWASPLVLVRKKDGKLRYCIDFRKLNDVTIKDAFPISNIHTCLDTLKEPFSCKRLIWPQDIIRNGQHQGTEKKVESFIGFVNYHRDHIEQFAEIAEPLHRLTGPEFALNEEQTQSFQNLKEALINSVILSYPTPDDLCILDTDASQKSIGAELSQIQDGVERTVSFASKVLTPAQRNYCTTRKELLASICFTRQFRHYLLGRTFVIRTDHNSLTWLLNFKNIEGQLTRWIEELSQCNMILQHRAGKKHINADGLSRIPDDIEACRNYRPDVNLEELPCGGYKCCTRARQQWQIFEEEVDCVVPLTIRRLVDDG</sequence>
<dbReference type="Gene3D" id="3.10.20.370">
    <property type="match status" value="1"/>
</dbReference>
<dbReference type="CDD" id="cd09274">
    <property type="entry name" value="RNase_HI_RT_Ty3"/>
    <property type="match status" value="1"/>
</dbReference>
<dbReference type="GO" id="GO:0003964">
    <property type="term" value="F:RNA-directed DNA polymerase activity"/>
    <property type="evidence" value="ECO:0007669"/>
    <property type="project" value="UniProtKB-KW"/>
</dbReference>
<evidence type="ECO:0000256" key="1">
    <source>
        <dbReference type="ARBA" id="ARBA00022679"/>
    </source>
</evidence>
<evidence type="ECO:0000259" key="7">
    <source>
        <dbReference type="Pfam" id="PF17917"/>
    </source>
</evidence>
<dbReference type="EMBL" id="UYJE01004596">
    <property type="protein sequence ID" value="VDI29491.1"/>
    <property type="molecule type" value="Genomic_DNA"/>
</dbReference>
<evidence type="ECO:0000256" key="4">
    <source>
        <dbReference type="ARBA" id="ARBA00022759"/>
    </source>
</evidence>
<protein>
    <recommendedName>
        <fullName evidence="7">Reverse transcriptase RNase H-like domain-containing protein</fullName>
    </recommendedName>
</protein>
<evidence type="ECO:0000256" key="5">
    <source>
        <dbReference type="ARBA" id="ARBA00022801"/>
    </source>
</evidence>
<evidence type="ECO:0000256" key="6">
    <source>
        <dbReference type="ARBA" id="ARBA00022918"/>
    </source>
</evidence>
<evidence type="ECO:0000313" key="9">
    <source>
        <dbReference type="Proteomes" id="UP000596742"/>
    </source>
</evidence>
<keyword evidence="3" id="KW-0540">Nuclease</keyword>
<keyword evidence="9" id="KW-1185">Reference proteome</keyword>
<feature type="domain" description="Reverse transcriptase RNase H-like" evidence="7">
    <location>
        <begin position="164"/>
        <end position="265"/>
    </location>
</feature>
<dbReference type="Proteomes" id="UP000596742">
    <property type="component" value="Unassembled WGS sequence"/>
</dbReference>
<accession>A0A8B6E493</accession>
<reference evidence="8" key="1">
    <citation type="submission" date="2018-11" db="EMBL/GenBank/DDBJ databases">
        <authorList>
            <person name="Alioto T."/>
            <person name="Alioto T."/>
        </authorList>
    </citation>
    <scope>NUCLEOTIDE SEQUENCE</scope>
</reference>
<dbReference type="FunFam" id="3.10.20.370:FF:000001">
    <property type="entry name" value="Retrovirus-related Pol polyprotein from transposon 17.6-like protein"/>
    <property type="match status" value="1"/>
</dbReference>
<keyword evidence="2" id="KW-0548">Nucleotidyltransferase</keyword>
<dbReference type="PANTHER" id="PTHR37984:SF5">
    <property type="entry name" value="PROTEIN NYNRIN-LIKE"/>
    <property type="match status" value="1"/>
</dbReference>
<dbReference type="InterPro" id="IPR050951">
    <property type="entry name" value="Retrovirus_Pol_polyprotein"/>
</dbReference>
<keyword evidence="6" id="KW-0695">RNA-directed DNA polymerase</keyword>
<dbReference type="PANTHER" id="PTHR37984">
    <property type="entry name" value="PROTEIN CBG26694"/>
    <property type="match status" value="1"/>
</dbReference>
<dbReference type="InterPro" id="IPR043502">
    <property type="entry name" value="DNA/RNA_pol_sf"/>
</dbReference>
<dbReference type="OrthoDB" id="116078at2759"/>
<dbReference type="InterPro" id="IPR043128">
    <property type="entry name" value="Rev_trsase/Diguanyl_cyclase"/>
</dbReference>
<comment type="caution">
    <text evidence="8">The sequence shown here is derived from an EMBL/GenBank/DDBJ whole genome shotgun (WGS) entry which is preliminary data.</text>
</comment>